<dbReference type="Proteomes" id="UP000199586">
    <property type="component" value="Unassembled WGS sequence"/>
</dbReference>
<dbReference type="RefSeq" id="WP_093334505.1">
    <property type="nucleotide sequence ID" value="NZ_FOXP01000019.1"/>
</dbReference>
<dbReference type="SUPFAM" id="SSF51161">
    <property type="entry name" value="Trimeric LpxA-like enzymes"/>
    <property type="match status" value="1"/>
</dbReference>
<proteinExistence type="predicted"/>
<evidence type="ECO:0000313" key="1">
    <source>
        <dbReference type="EMBL" id="SFP99850.1"/>
    </source>
</evidence>
<dbReference type="Gene3D" id="2.160.10.10">
    <property type="entry name" value="Hexapeptide repeat proteins"/>
    <property type="match status" value="1"/>
</dbReference>
<dbReference type="InterPro" id="IPR011004">
    <property type="entry name" value="Trimer_LpxA-like_sf"/>
</dbReference>
<name>A0A1I5UX98_9SPHN</name>
<reference evidence="1 2" key="1">
    <citation type="submission" date="2016-10" db="EMBL/GenBank/DDBJ databases">
        <authorList>
            <person name="de Groot N.N."/>
        </authorList>
    </citation>
    <scope>NUCLEOTIDE SEQUENCE [LARGE SCALE GENOMIC DNA]</scope>
    <source>
        <strain evidence="1 2">CGMCC 1.9113</strain>
    </source>
</reference>
<dbReference type="InterPro" id="IPR051159">
    <property type="entry name" value="Hexapeptide_acetyltransf"/>
</dbReference>
<dbReference type="AlphaFoldDB" id="A0A1I5UX98"/>
<gene>
    <name evidence="1" type="ORF">SAMN04488241_11910</name>
</gene>
<protein>
    <submittedName>
        <fullName evidence="1">Transferase hexapeptide (Six repeat-containing protein)</fullName>
    </submittedName>
</protein>
<keyword evidence="1" id="KW-0808">Transferase</keyword>
<dbReference type="PANTHER" id="PTHR23416">
    <property type="entry name" value="SIALIC ACID SYNTHASE-RELATED"/>
    <property type="match status" value="1"/>
</dbReference>
<dbReference type="CDD" id="cd04647">
    <property type="entry name" value="LbH_MAT_like"/>
    <property type="match status" value="1"/>
</dbReference>
<dbReference type="STRING" id="634430.SAMN04488241_11910"/>
<dbReference type="OrthoDB" id="9815592at2"/>
<accession>A0A1I5UX98</accession>
<dbReference type="InterPro" id="IPR001451">
    <property type="entry name" value="Hexapep"/>
</dbReference>
<dbReference type="Pfam" id="PF00132">
    <property type="entry name" value="Hexapep"/>
    <property type="match status" value="1"/>
</dbReference>
<sequence>MLEQADIQSILIEDGAFIDSSCTVIHPERLILRRGAFVGAEGLIDATGGVEIGEAVRISYRCLIISNTHHISRSVWRRSEEGDRYRPVLIERGCWLGAGVTIYPGVTVREGCVINAGAVIAKSTEANGLYGPPSAERVKELVAQ</sequence>
<dbReference type="GO" id="GO:0016740">
    <property type="term" value="F:transferase activity"/>
    <property type="evidence" value="ECO:0007669"/>
    <property type="project" value="UniProtKB-KW"/>
</dbReference>
<keyword evidence="2" id="KW-1185">Reference proteome</keyword>
<evidence type="ECO:0000313" key="2">
    <source>
        <dbReference type="Proteomes" id="UP000199586"/>
    </source>
</evidence>
<organism evidence="1 2">
    <name type="scientific">Sphingomonas rubra</name>
    <dbReference type="NCBI Taxonomy" id="634430"/>
    <lineage>
        <taxon>Bacteria</taxon>
        <taxon>Pseudomonadati</taxon>
        <taxon>Pseudomonadota</taxon>
        <taxon>Alphaproteobacteria</taxon>
        <taxon>Sphingomonadales</taxon>
        <taxon>Sphingomonadaceae</taxon>
        <taxon>Sphingomonas</taxon>
    </lineage>
</organism>
<dbReference type="EMBL" id="FOXP01000019">
    <property type="protein sequence ID" value="SFP99850.1"/>
    <property type="molecule type" value="Genomic_DNA"/>
</dbReference>